<reference evidence="2 3" key="1">
    <citation type="submission" date="2016-02" db="EMBL/GenBank/DDBJ databases">
        <title>Genome analysis of coral dinoflagellate symbionts highlights evolutionary adaptations to a symbiotic lifestyle.</title>
        <authorList>
            <person name="Aranda M."/>
            <person name="Li Y."/>
            <person name="Liew Y.J."/>
            <person name="Baumgarten S."/>
            <person name="Simakov O."/>
            <person name="Wilson M."/>
            <person name="Piel J."/>
            <person name="Ashoor H."/>
            <person name="Bougouffa S."/>
            <person name="Bajic V.B."/>
            <person name="Ryu T."/>
            <person name="Ravasi T."/>
            <person name="Bayer T."/>
            <person name="Micklem G."/>
            <person name="Kim H."/>
            <person name="Bhak J."/>
            <person name="Lajeunesse T.C."/>
            <person name="Voolstra C.R."/>
        </authorList>
    </citation>
    <scope>NUCLEOTIDE SEQUENCE [LARGE SCALE GENOMIC DNA]</scope>
    <source>
        <strain evidence="2 3">CCMP2467</strain>
    </source>
</reference>
<accession>A0A1Q9DXT9</accession>
<dbReference type="Proteomes" id="UP000186817">
    <property type="component" value="Unassembled WGS sequence"/>
</dbReference>
<gene>
    <name evidence="2" type="ORF">AK812_SmicGene17433</name>
</gene>
<organism evidence="2 3">
    <name type="scientific">Symbiodinium microadriaticum</name>
    <name type="common">Dinoflagellate</name>
    <name type="synonym">Zooxanthella microadriatica</name>
    <dbReference type="NCBI Taxonomy" id="2951"/>
    <lineage>
        <taxon>Eukaryota</taxon>
        <taxon>Sar</taxon>
        <taxon>Alveolata</taxon>
        <taxon>Dinophyceae</taxon>
        <taxon>Suessiales</taxon>
        <taxon>Symbiodiniaceae</taxon>
        <taxon>Symbiodinium</taxon>
    </lineage>
</organism>
<protein>
    <submittedName>
        <fullName evidence="2">Uncharacterized protein</fullName>
    </submittedName>
</protein>
<dbReference type="OrthoDB" id="10270744at2759"/>
<evidence type="ECO:0000313" key="2">
    <source>
        <dbReference type="EMBL" id="OLP99959.1"/>
    </source>
</evidence>
<dbReference type="PROSITE" id="PS51257">
    <property type="entry name" value="PROKAR_LIPOPROTEIN"/>
    <property type="match status" value="1"/>
</dbReference>
<comment type="caution">
    <text evidence="2">The sequence shown here is derived from an EMBL/GenBank/DDBJ whole genome shotgun (WGS) entry which is preliminary data.</text>
</comment>
<name>A0A1Q9DXT9_SYMMI</name>
<sequence>MWRPPFSRSRWSCPTGEHQGVSHGSWLACWTPLLEEGAPGSPVEGSRADADRSEVVTSAYSERFFTSSEAKVGTRNSWSSGAICRKSSAAAMRSQAQEAEIVARPKRWCGCAVSADSWVPCDDRFALKALHRSQSNEVYDDLCSCAPEKHGPMKSKTSAPSLRYKPLQL</sequence>
<keyword evidence="3" id="KW-1185">Reference proteome</keyword>
<proteinExistence type="predicted"/>
<evidence type="ECO:0000256" key="1">
    <source>
        <dbReference type="SAM" id="MobiDB-lite"/>
    </source>
</evidence>
<dbReference type="EMBL" id="LSRX01000344">
    <property type="protein sequence ID" value="OLP99959.1"/>
    <property type="molecule type" value="Genomic_DNA"/>
</dbReference>
<dbReference type="AlphaFoldDB" id="A0A1Q9DXT9"/>
<feature type="region of interest" description="Disordered" evidence="1">
    <location>
        <begin position="1"/>
        <end position="21"/>
    </location>
</feature>
<feature type="region of interest" description="Disordered" evidence="1">
    <location>
        <begin position="150"/>
        <end position="169"/>
    </location>
</feature>
<evidence type="ECO:0000313" key="3">
    <source>
        <dbReference type="Proteomes" id="UP000186817"/>
    </source>
</evidence>